<evidence type="ECO:0000256" key="7">
    <source>
        <dbReference type="RuleBase" id="RU000461"/>
    </source>
</evidence>
<dbReference type="CDD" id="cd11032">
    <property type="entry name" value="P450_EryK-like"/>
    <property type="match status" value="1"/>
</dbReference>
<keyword evidence="3 7" id="KW-0479">Metal-binding</keyword>
<sequence length="395" mass="44774">MGHKLATLADVQLRYAWFKRMRATRPVWLDEQSGAFHVFRYTEVERVISDFRSFPSQGVCNSILGMDPPQHRSYRNLITSVFTPRAVERLQGRVAEITQTFLEAVQHKGEIDVVTELAYPLPVTVIAELLGIPTPDRVLFKRWADGLLGQQLSDARLFQPDEQASRRLGQLHKQMHDYFTALLKERAQVPHDDLMSALLQTSTDGKRLSLDEVIEFCKLLLIAGHVTTTDLLSHAIRCFDEHPEALEQVRKQPEALPGAIEEVLRFASPFWRLTRVTRNEECLAGITIPAGSLIFAWQASANRDAEAFPDPERFDIMRTPNRHLAFGHGIHFCIGAPLARMEVAVALPLVLKHLPNLRVKREKPLELFEGEFVFGLKHLPVQFGTEQIGTLSPKV</sequence>
<dbReference type="FunFam" id="1.10.630.10:FF:000018">
    <property type="entry name" value="Cytochrome P450 monooxygenase"/>
    <property type="match status" value="1"/>
</dbReference>
<accession>A0A4P6JMI9</accession>
<dbReference type="GO" id="GO:0020037">
    <property type="term" value="F:heme binding"/>
    <property type="evidence" value="ECO:0007669"/>
    <property type="project" value="InterPro"/>
</dbReference>
<dbReference type="InterPro" id="IPR017972">
    <property type="entry name" value="Cyt_P450_CS"/>
</dbReference>
<dbReference type="KEGG" id="kbs:EPA93_09710"/>
<keyword evidence="4 7" id="KW-0560">Oxidoreductase</keyword>
<keyword evidence="6 7" id="KW-0503">Monooxygenase</keyword>
<keyword evidence="9" id="KW-1185">Reference proteome</keyword>
<keyword evidence="2 7" id="KW-0349">Heme</keyword>
<evidence type="ECO:0000256" key="5">
    <source>
        <dbReference type="ARBA" id="ARBA00023004"/>
    </source>
</evidence>
<comment type="similarity">
    <text evidence="1 7">Belongs to the cytochrome P450 family.</text>
</comment>
<evidence type="ECO:0000256" key="2">
    <source>
        <dbReference type="ARBA" id="ARBA00022617"/>
    </source>
</evidence>
<protein>
    <submittedName>
        <fullName evidence="8">Cytochrome P450</fullName>
    </submittedName>
</protein>
<dbReference type="GO" id="GO:0005506">
    <property type="term" value="F:iron ion binding"/>
    <property type="evidence" value="ECO:0007669"/>
    <property type="project" value="InterPro"/>
</dbReference>
<evidence type="ECO:0000256" key="1">
    <source>
        <dbReference type="ARBA" id="ARBA00010617"/>
    </source>
</evidence>
<dbReference type="AlphaFoldDB" id="A0A4P6JMI9"/>
<dbReference type="Gene3D" id="1.10.630.10">
    <property type="entry name" value="Cytochrome P450"/>
    <property type="match status" value="1"/>
</dbReference>
<proteinExistence type="inferred from homology"/>
<gene>
    <name evidence="8" type="ORF">EPA93_09710</name>
</gene>
<dbReference type="OrthoDB" id="9801155at2"/>
<dbReference type="PRINTS" id="PR00359">
    <property type="entry name" value="BP450"/>
</dbReference>
<dbReference type="GO" id="GO:0016705">
    <property type="term" value="F:oxidoreductase activity, acting on paired donors, with incorporation or reduction of molecular oxygen"/>
    <property type="evidence" value="ECO:0007669"/>
    <property type="project" value="InterPro"/>
</dbReference>
<dbReference type="PANTHER" id="PTHR46696:SF1">
    <property type="entry name" value="CYTOCHROME P450 YJIB-RELATED"/>
    <property type="match status" value="1"/>
</dbReference>
<dbReference type="EMBL" id="CP035758">
    <property type="protein sequence ID" value="QBD76270.1"/>
    <property type="molecule type" value="Genomic_DNA"/>
</dbReference>
<organism evidence="8 9">
    <name type="scientific">Ktedonosporobacter rubrisoli</name>
    <dbReference type="NCBI Taxonomy" id="2509675"/>
    <lineage>
        <taxon>Bacteria</taxon>
        <taxon>Bacillati</taxon>
        <taxon>Chloroflexota</taxon>
        <taxon>Ktedonobacteria</taxon>
        <taxon>Ktedonobacterales</taxon>
        <taxon>Ktedonosporobacteraceae</taxon>
        <taxon>Ktedonosporobacter</taxon>
    </lineage>
</organism>
<dbReference type="InterPro" id="IPR036396">
    <property type="entry name" value="Cyt_P450_sf"/>
</dbReference>
<evidence type="ECO:0000256" key="3">
    <source>
        <dbReference type="ARBA" id="ARBA00022723"/>
    </source>
</evidence>
<dbReference type="PANTHER" id="PTHR46696">
    <property type="entry name" value="P450, PUTATIVE (EUROFUNG)-RELATED"/>
    <property type="match status" value="1"/>
</dbReference>
<dbReference type="SUPFAM" id="SSF48264">
    <property type="entry name" value="Cytochrome P450"/>
    <property type="match status" value="1"/>
</dbReference>
<dbReference type="PROSITE" id="PS00086">
    <property type="entry name" value="CYTOCHROME_P450"/>
    <property type="match status" value="1"/>
</dbReference>
<evidence type="ECO:0000313" key="9">
    <source>
        <dbReference type="Proteomes" id="UP000290365"/>
    </source>
</evidence>
<dbReference type="Pfam" id="PF00067">
    <property type="entry name" value="p450"/>
    <property type="match status" value="1"/>
</dbReference>
<dbReference type="RefSeq" id="WP_129886895.1">
    <property type="nucleotide sequence ID" value="NZ_CP035758.1"/>
</dbReference>
<dbReference type="InterPro" id="IPR002397">
    <property type="entry name" value="Cyt_P450_B"/>
</dbReference>
<name>A0A4P6JMI9_KTERU</name>
<dbReference type="InterPro" id="IPR001128">
    <property type="entry name" value="Cyt_P450"/>
</dbReference>
<dbReference type="Proteomes" id="UP000290365">
    <property type="component" value="Chromosome"/>
</dbReference>
<reference evidence="8 9" key="1">
    <citation type="submission" date="2019-01" db="EMBL/GenBank/DDBJ databases">
        <title>Ktedonosporobacter rubrisoli SCAWS-G2.</title>
        <authorList>
            <person name="Huang Y."/>
            <person name="Yan B."/>
        </authorList>
    </citation>
    <scope>NUCLEOTIDE SEQUENCE [LARGE SCALE GENOMIC DNA]</scope>
    <source>
        <strain evidence="8 9">SCAWS-G2</strain>
    </source>
</reference>
<evidence type="ECO:0000256" key="4">
    <source>
        <dbReference type="ARBA" id="ARBA00023002"/>
    </source>
</evidence>
<dbReference type="GO" id="GO:0004497">
    <property type="term" value="F:monooxygenase activity"/>
    <property type="evidence" value="ECO:0007669"/>
    <property type="project" value="UniProtKB-KW"/>
</dbReference>
<evidence type="ECO:0000313" key="8">
    <source>
        <dbReference type="EMBL" id="QBD76270.1"/>
    </source>
</evidence>
<keyword evidence="5 7" id="KW-0408">Iron</keyword>
<evidence type="ECO:0000256" key="6">
    <source>
        <dbReference type="ARBA" id="ARBA00023033"/>
    </source>
</evidence>